<comment type="caution">
    <text evidence="7">The sequence shown here is derived from an EMBL/GenBank/DDBJ whole genome shotgun (WGS) entry which is preliminary data.</text>
</comment>
<dbReference type="Proteomes" id="UP000593566">
    <property type="component" value="Unassembled WGS sequence"/>
</dbReference>
<dbReference type="InterPro" id="IPR049561">
    <property type="entry name" value="NSUN5_7_fdxn-like"/>
</dbReference>
<dbReference type="InterPro" id="IPR049560">
    <property type="entry name" value="MeTrfase_RsmB-F_NOP2_cat"/>
</dbReference>
<keyword evidence="2 5" id="KW-0808">Transferase</keyword>
<name>A0A8H6F766_9LECA</name>
<dbReference type="PROSITE" id="PS51686">
    <property type="entry name" value="SAM_MT_RSMB_NOP"/>
    <property type="match status" value="1"/>
</dbReference>
<gene>
    <name evidence="7" type="ORF">HO133_006277</name>
</gene>
<keyword evidence="3 5" id="KW-0949">S-adenosyl-L-methionine</keyword>
<keyword evidence="4 5" id="KW-0694">RNA-binding</keyword>
<dbReference type="Pfam" id="PF01189">
    <property type="entry name" value="Methyltr_RsmB-F"/>
    <property type="match status" value="1"/>
</dbReference>
<dbReference type="SUPFAM" id="SSF53335">
    <property type="entry name" value="S-adenosyl-L-methionine-dependent methyltransferases"/>
    <property type="match status" value="1"/>
</dbReference>
<evidence type="ECO:0000313" key="7">
    <source>
        <dbReference type="EMBL" id="KAF6217865.1"/>
    </source>
</evidence>
<keyword evidence="8" id="KW-1185">Reference proteome</keyword>
<dbReference type="InterPro" id="IPR023267">
    <property type="entry name" value="RCMT"/>
</dbReference>
<feature type="active site" description="Nucleophile" evidence="5">
    <location>
        <position position="437"/>
    </location>
</feature>
<evidence type="ECO:0000256" key="5">
    <source>
        <dbReference type="PROSITE-ProRule" id="PRU01023"/>
    </source>
</evidence>
<protein>
    <recommendedName>
        <fullName evidence="6">SAM-dependent MTase RsmB/NOP-type domain-containing protein</fullName>
    </recommendedName>
</protein>
<dbReference type="GO" id="GO:0003723">
    <property type="term" value="F:RNA binding"/>
    <property type="evidence" value="ECO:0007669"/>
    <property type="project" value="UniProtKB-UniRule"/>
</dbReference>
<dbReference type="GO" id="GO:0070475">
    <property type="term" value="P:rRNA base methylation"/>
    <property type="evidence" value="ECO:0007669"/>
    <property type="project" value="TreeGrafter"/>
</dbReference>
<dbReference type="PANTHER" id="PTHR22807:SF4">
    <property type="entry name" value="28S RRNA (CYTOSINE-C(5))-METHYLTRANSFERASE"/>
    <property type="match status" value="1"/>
</dbReference>
<evidence type="ECO:0000256" key="4">
    <source>
        <dbReference type="ARBA" id="ARBA00022884"/>
    </source>
</evidence>
<dbReference type="PANTHER" id="PTHR22807">
    <property type="entry name" value="NOP2 YEAST -RELATED NOL1/NOP2/FMU SUN DOMAIN-CONTAINING"/>
    <property type="match status" value="1"/>
</dbReference>
<sequence length="550" mass="60756">MSLYYDAAPLLLPNSDQAGSLKSRVFNSKGHKSPPKQIFALVTEASKWSPVLSEVIEKSRLLQFERKLTPNLALLLVHDLLLAKRGISAPSSHPLRLAVERHKARLHAELTKARLRKGLSSIEALRERIEAKDGGEKRAYNGSAVATGLESEAGFGEWPHPRWVRVNTIKSDLDEQLKTTFAGYKTVQSLEELLRYHPSSAEKLIHVDKHVPNLLALPPATDLSKTPAYLNGHIILQDKASCFPAYLLCPELEDGGCLDACAAPGNKTTHLAAILHDGGRAAAIPNIYAYERDKGRASTLLTLLQTAGAQDHVIAKVGQDFLRTDPAKTPWDSIGALILDPSCSGSGIVGRDETSNVILPSKEASDLLPVRSKKRKRRPTIDTTLNVHDVSEEIPIREDKPSDQLSVRLTALSTFQLKLLLHAFHFPKARRITYSTCSLYAEENEHVVMKALRSSIAQERGWQILRREEQICGMNMWKMRGKVEACIDIAMDEEIDTAEIAEACIRCEKGTKEGTQGFFVAGFVRQVESPGTDQLIDQEWEGFSDSSSAP</sequence>
<feature type="binding site" evidence="5">
    <location>
        <position position="320"/>
    </location>
    <ligand>
        <name>S-adenosyl-L-methionine</name>
        <dbReference type="ChEBI" id="CHEBI:59789"/>
    </ligand>
</feature>
<dbReference type="InterPro" id="IPR001678">
    <property type="entry name" value="MeTrfase_RsmB-F_NOP2_dom"/>
</dbReference>
<feature type="binding site" evidence="5">
    <location>
        <position position="340"/>
    </location>
    <ligand>
        <name>S-adenosyl-L-methionine</name>
        <dbReference type="ChEBI" id="CHEBI:59789"/>
    </ligand>
</feature>
<dbReference type="InterPro" id="IPR029063">
    <property type="entry name" value="SAM-dependent_MTases_sf"/>
</dbReference>
<evidence type="ECO:0000256" key="1">
    <source>
        <dbReference type="ARBA" id="ARBA00022603"/>
    </source>
</evidence>
<reference evidence="7 8" key="1">
    <citation type="journal article" date="2020" name="Genomics">
        <title>Complete, high-quality genomes from long-read metagenomic sequencing of two wolf lichen thalli reveals enigmatic genome architecture.</title>
        <authorList>
            <person name="McKenzie S.K."/>
            <person name="Walston R.F."/>
            <person name="Allen J.L."/>
        </authorList>
    </citation>
    <scope>NUCLEOTIDE SEQUENCE [LARGE SCALE GENOMIC DNA]</scope>
    <source>
        <strain evidence="7">WasteWater1</strain>
    </source>
</reference>
<dbReference type="Gene3D" id="3.40.50.150">
    <property type="entry name" value="Vaccinia Virus protein VP39"/>
    <property type="match status" value="1"/>
</dbReference>
<evidence type="ECO:0000256" key="3">
    <source>
        <dbReference type="ARBA" id="ARBA00022691"/>
    </source>
</evidence>
<dbReference type="PRINTS" id="PR02008">
    <property type="entry name" value="RCMTFAMILY"/>
</dbReference>
<keyword evidence="1 5" id="KW-0489">Methyltransferase</keyword>
<organism evidence="7 8">
    <name type="scientific">Letharia lupina</name>
    <dbReference type="NCBI Taxonomy" id="560253"/>
    <lineage>
        <taxon>Eukaryota</taxon>
        <taxon>Fungi</taxon>
        <taxon>Dikarya</taxon>
        <taxon>Ascomycota</taxon>
        <taxon>Pezizomycotina</taxon>
        <taxon>Lecanoromycetes</taxon>
        <taxon>OSLEUM clade</taxon>
        <taxon>Lecanoromycetidae</taxon>
        <taxon>Lecanorales</taxon>
        <taxon>Lecanorineae</taxon>
        <taxon>Parmeliaceae</taxon>
        <taxon>Letharia</taxon>
    </lineage>
</organism>
<evidence type="ECO:0000313" key="8">
    <source>
        <dbReference type="Proteomes" id="UP000593566"/>
    </source>
</evidence>
<dbReference type="EMBL" id="JACCJB010000024">
    <property type="protein sequence ID" value="KAF6217865.1"/>
    <property type="molecule type" value="Genomic_DNA"/>
</dbReference>
<evidence type="ECO:0000259" key="6">
    <source>
        <dbReference type="PROSITE" id="PS51686"/>
    </source>
</evidence>
<evidence type="ECO:0000256" key="2">
    <source>
        <dbReference type="ARBA" id="ARBA00022679"/>
    </source>
</evidence>
<proteinExistence type="inferred from homology"/>
<dbReference type="AlphaFoldDB" id="A0A8H6F766"/>
<dbReference type="FunFam" id="3.30.70.1170:FF:000006">
    <property type="entry name" value="NOL1/NOP2/Sun domain family protein"/>
    <property type="match status" value="1"/>
</dbReference>
<dbReference type="GO" id="GO:0008173">
    <property type="term" value="F:RNA methyltransferase activity"/>
    <property type="evidence" value="ECO:0007669"/>
    <property type="project" value="InterPro"/>
</dbReference>
<dbReference type="GeneID" id="59334678"/>
<feature type="binding site" evidence="5">
    <location>
        <begin position="261"/>
        <end position="267"/>
    </location>
    <ligand>
        <name>S-adenosyl-L-methionine</name>
        <dbReference type="ChEBI" id="CHEBI:59789"/>
    </ligand>
</feature>
<dbReference type="InterPro" id="IPR048889">
    <property type="entry name" value="NSUN5_RCM1_N"/>
</dbReference>
<accession>A0A8H6F766</accession>
<dbReference type="RefSeq" id="XP_037147300.1">
    <property type="nucleotide sequence ID" value="XM_037297175.1"/>
</dbReference>
<dbReference type="Pfam" id="PF21148">
    <property type="entry name" value="NSUN5_fdxn-like"/>
    <property type="match status" value="1"/>
</dbReference>
<feature type="binding site" evidence="5">
    <location>
        <position position="291"/>
    </location>
    <ligand>
        <name>S-adenosyl-L-methionine</name>
        <dbReference type="ChEBI" id="CHEBI:59789"/>
    </ligand>
</feature>
<dbReference type="Gene3D" id="3.30.70.1170">
    <property type="entry name" value="Sun protein, domain 3"/>
    <property type="match status" value="1"/>
</dbReference>
<dbReference type="Pfam" id="PF21153">
    <property type="entry name" value="NSUN5_N"/>
    <property type="match status" value="1"/>
</dbReference>
<comment type="similarity">
    <text evidence="5">Belongs to the class I-like SAM-binding methyltransferase superfamily. RsmB/NOP family.</text>
</comment>
<dbReference type="GO" id="GO:0005730">
    <property type="term" value="C:nucleolus"/>
    <property type="evidence" value="ECO:0007669"/>
    <property type="project" value="TreeGrafter"/>
</dbReference>
<feature type="domain" description="SAM-dependent MTase RsmB/NOP-type" evidence="6">
    <location>
        <begin position="152"/>
        <end position="526"/>
    </location>
</feature>